<evidence type="ECO:0000313" key="16">
    <source>
        <dbReference type="Proteomes" id="UP000284375"/>
    </source>
</evidence>
<dbReference type="AlphaFoldDB" id="A0A423VX14"/>
<evidence type="ECO:0000256" key="8">
    <source>
        <dbReference type="ARBA" id="ARBA00023152"/>
    </source>
</evidence>
<dbReference type="InterPro" id="IPR043129">
    <property type="entry name" value="ATPase_NBD"/>
</dbReference>
<dbReference type="PANTHER" id="PTHR19443">
    <property type="entry name" value="HEXOKINASE"/>
    <property type="match status" value="1"/>
</dbReference>
<keyword evidence="6 12" id="KW-0418">Kinase</keyword>
<evidence type="ECO:0000256" key="3">
    <source>
        <dbReference type="ARBA" id="ARBA00009225"/>
    </source>
</evidence>
<sequence>MIAPVPVQRPQAVKQALSFLGKKEDPTLRAEVPLSPALDKEFQTMKASFTVTTGMLKEITNRFQKELDAGLQKPKQNINPPLTKPTKTQAMYPTWVFGFPSGHEKGQYLTIDLGGTNLRVCWITLKGEDHNTEVLQDTYKLPKSIKTGTADELWGLIADSLGDFLVKHDLKGADDEPLPLGFTFSYPVRQDYIDRGTLVTWTKGFDIKGIEGEDVVIQLGDAIAKRGLNVRIVALINDTVGAMIASAYKDPKTIIGAIFGTGCNAAYMEHVGSIPKIAGSGLAPELPVAINCEYGAFDNSHKVLPRTKYDVEIDLKSPKPGEQAFEKMSAGLYLGEIFRMAIVDVHDRGLIFKGQDLQKMREPYSLDTGFLSALENDPLEDRKVLFQETLGFKPTAEEVEFARLLAEIIAIRGARLCACGIAAICRKKGVTSGHVAADGSVANKHPKFKARWKDALGEILEWPIDRKVDPITLTPAEDGSGIGAAIITAMTMKNIREGNLMGIRDGGQYVGKQK</sequence>
<evidence type="ECO:0000259" key="13">
    <source>
        <dbReference type="Pfam" id="PF00349"/>
    </source>
</evidence>
<evidence type="ECO:0000256" key="2">
    <source>
        <dbReference type="ARBA" id="ARBA00005028"/>
    </source>
</evidence>
<dbReference type="GO" id="GO:0019158">
    <property type="term" value="F:mannokinase activity"/>
    <property type="evidence" value="ECO:0007669"/>
    <property type="project" value="TreeGrafter"/>
</dbReference>
<comment type="similarity">
    <text evidence="3 12">Belongs to the hexokinase family.</text>
</comment>
<dbReference type="PROSITE" id="PS00378">
    <property type="entry name" value="HEXOKINASE_1"/>
    <property type="match status" value="1"/>
</dbReference>
<keyword evidence="7 12" id="KW-0067">ATP-binding</keyword>
<dbReference type="Pfam" id="PF03727">
    <property type="entry name" value="Hexokinase_2"/>
    <property type="match status" value="1"/>
</dbReference>
<dbReference type="FunFam" id="3.40.367.20:FF:000004">
    <property type="entry name" value="Phosphotransferase"/>
    <property type="match status" value="1"/>
</dbReference>
<evidence type="ECO:0000256" key="10">
    <source>
        <dbReference type="ARBA" id="ARBA00047905"/>
    </source>
</evidence>
<dbReference type="FunFam" id="3.30.420.40:FF:000805">
    <property type="entry name" value="Hexokinase-2"/>
    <property type="match status" value="1"/>
</dbReference>
<dbReference type="OrthoDB" id="419537at2759"/>
<dbReference type="PRINTS" id="PR00475">
    <property type="entry name" value="HEXOKINASE"/>
</dbReference>
<gene>
    <name evidence="15" type="ORF">VSDG_05317</name>
</gene>
<dbReference type="EC" id="2.7.1.-" evidence="12"/>
<accession>A0A423VX14</accession>
<evidence type="ECO:0000256" key="11">
    <source>
        <dbReference type="ARBA" id="ARBA00048160"/>
    </source>
</evidence>
<dbReference type="GO" id="GO:0006096">
    <property type="term" value="P:glycolytic process"/>
    <property type="evidence" value="ECO:0007669"/>
    <property type="project" value="UniProtKB-UniPathway"/>
</dbReference>
<dbReference type="InterPro" id="IPR022673">
    <property type="entry name" value="Hexokinase_C"/>
</dbReference>
<dbReference type="GO" id="GO:0008865">
    <property type="term" value="F:fructokinase activity"/>
    <property type="evidence" value="ECO:0007669"/>
    <property type="project" value="TreeGrafter"/>
</dbReference>
<dbReference type="Gene3D" id="3.40.367.20">
    <property type="match status" value="1"/>
</dbReference>
<dbReference type="UniPathway" id="UPA00109">
    <property type="reaction ID" value="UER00180"/>
</dbReference>
<comment type="catalytic activity">
    <reaction evidence="11">
        <text>D-glucose + ATP = D-glucose 6-phosphate + ADP + H(+)</text>
        <dbReference type="Rhea" id="RHEA:17825"/>
        <dbReference type="ChEBI" id="CHEBI:4167"/>
        <dbReference type="ChEBI" id="CHEBI:15378"/>
        <dbReference type="ChEBI" id="CHEBI:30616"/>
        <dbReference type="ChEBI" id="CHEBI:61548"/>
        <dbReference type="ChEBI" id="CHEBI:456216"/>
        <dbReference type="EC" id="2.7.1.1"/>
    </reaction>
    <physiologicalReaction direction="left-to-right" evidence="11">
        <dbReference type="Rhea" id="RHEA:17826"/>
    </physiologicalReaction>
</comment>
<dbReference type="SUPFAM" id="SSF53067">
    <property type="entry name" value="Actin-like ATPase domain"/>
    <property type="match status" value="2"/>
</dbReference>
<dbReference type="GO" id="GO:0005536">
    <property type="term" value="F:D-glucose binding"/>
    <property type="evidence" value="ECO:0007669"/>
    <property type="project" value="InterPro"/>
</dbReference>
<feature type="domain" description="Hexokinase C-terminal" evidence="14">
    <location>
        <begin position="255"/>
        <end position="490"/>
    </location>
</feature>
<dbReference type="InterPro" id="IPR001312">
    <property type="entry name" value="Hexokinase"/>
</dbReference>
<dbReference type="GO" id="GO:0005739">
    <property type="term" value="C:mitochondrion"/>
    <property type="evidence" value="ECO:0007669"/>
    <property type="project" value="TreeGrafter"/>
</dbReference>
<dbReference type="PANTHER" id="PTHR19443:SF16">
    <property type="entry name" value="HEXOKINASE TYPE 1-RELATED"/>
    <property type="match status" value="1"/>
</dbReference>
<comment type="caution">
    <text evidence="15">The sequence shown here is derived from an EMBL/GenBank/DDBJ whole genome shotgun (WGS) entry which is preliminary data.</text>
</comment>
<keyword evidence="8 12" id="KW-0324">Glycolysis</keyword>
<keyword evidence="16" id="KW-1185">Reference proteome</keyword>
<dbReference type="Gene3D" id="3.30.420.40">
    <property type="match status" value="1"/>
</dbReference>
<keyword evidence="5 12" id="KW-0547">Nucleotide-binding</keyword>
<dbReference type="InterPro" id="IPR022672">
    <property type="entry name" value="Hexokinase_N"/>
</dbReference>
<protein>
    <recommendedName>
        <fullName evidence="12">Phosphotransferase</fullName>
        <ecNumber evidence="12">2.7.1.-</ecNumber>
    </recommendedName>
</protein>
<evidence type="ECO:0000256" key="9">
    <source>
        <dbReference type="ARBA" id="ARBA00044613"/>
    </source>
</evidence>
<name>A0A423VX14_CYTCH</name>
<evidence type="ECO:0000256" key="12">
    <source>
        <dbReference type="RuleBase" id="RU362007"/>
    </source>
</evidence>
<proteinExistence type="inferred from homology"/>
<dbReference type="InterPro" id="IPR019807">
    <property type="entry name" value="Hexokinase_BS"/>
</dbReference>
<comment type="pathway">
    <text evidence="2">Carbohydrate metabolism; hexose metabolism.</text>
</comment>
<dbReference type="GO" id="GO:0006006">
    <property type="term" value="P:glucose metabolic process"/>
    <property type="evidence" value="ECO:0007669"/>
    <property type="project" value="TreeGrafter"/>
</dbReference>
<dbReference type="EMBL" id="LJZO01000023">
    <property type="protein sequence ID" value="ROV95618.1"/>
    <property type="molecule type" value="Genomic_DNA"/>
</dbReference>
<comment type="pathway">
    <text evidence="1">Carbohydrate degradation; glycolysis; D-glyceraldehyde 3-phosphate and glycerone phosphate from D-glucose: step 1/4.</text>
</comment>
<organism evidence="15 16">
    <name type="scientific">Cytospora chrysosperma</name>
    <name type="common">Cytospora canker fungus</name>
    <name type="synonym">Sphaeria chrysosperma</name>
    <dbReference type="NCBI Taxonomy" id="252740"/>
    <lineage>
        <taxon>Eukaryota</taxon>
        <taxon>Fungi</taxon>
        <taxon>Dikarya</taxon>
        <taxon>Ascomycota</taxon>
        <taxon>Pezizomycotina</taxon>
        <taxon>Sordariomycetes</taxon>
        <taxon>Sordariomycetidae</taxon>
        <taxon>Diaporthales</taxon>
        <taxon>Cytosporaceae</taxon>
        <taxon>Cytospora</taxon>
    </lineage>
</organism>
<dbReference type="PROSITE" id="PS51748">
    <property type="entry name" value="HEXOKINASE_2"/>
    <property type="match status" value="1"/>
</dbReference>
<evidence type="ECO:0000256" key="1">
    <source>
        <dbReference type="ARBA" id="ARBA00004888"/>
    </source>
</evidence>
<comment type="catalytic activity">
    <reaction evidence="9">
        <text>a D-hexose + ATP = a D-hexose 6-phosphate + ADP + H(+)</text>
        <dbReference type="Rhea" id="RHEA:22740"/>
        <dbReference type="ChEBI" id="CHEBI:4194"/>
        <dbReference type="ChEBI" id="CHEBI:15378"/>
        <dbReference type="ChEBI" id="CHEBI:30616"/>
        <dbReference type="ChEBI" id="CHEBI:229467"/>
        <dbReference type="ChEBI" id="CHEBI:456216"/>
        <dbReference type="EC" id="2.7.1.1"/>
    </reaction>
    <physiologicalReaction direction="left-to-right" evidence="9">
        <dbReference type="Rhea" id="RHEA:22741"/>
    </physiologicalReaction>
</comment>
<dbReference type="GO" id="GO:0006013">
    <property type="term" value="P:mannose metabolic process"/>
    <property type="evidence" value="ECO:0007669"/>
    <property type="project" value="TreeGrafter"/>
</dbReference>
<dbReference type="GO" id="GO:0004340">
    <property type="term" value="F:glucokinase activity"/>
    <property type="evidence" value="ECO:0007669"/>
    <property type="project" value="TreeGrafter"/>
</dbReference>
<evidence type="ECO:0000256" key="4">
    <source>
        <dbReference type="ARBA" id="ARBA00022679"/>
    </source>
</evidence>
<dbReference type="Pfam" id="PF00349">
    <property type="entry name" value="Hexokinase_1"/>
    <property type="match status" value="1"/>
</dbReference>
<dbReference type="Gene3D" id="1.10.287.1250">
    <property type="match status" value="1"/>
</dbReference>
<evidence type="ECO:0000256" key="6">
    <source>
        <dbReference type="ARBA" id="ARBA00022777"/>
    </source>
</evidence>
<dbReference type="STRING" id="252740.A0A423VX14"/>
<evidence type="ECO:0000256" key="5">
    <source>
        <dbReference type="ARBA" id="ARBA00022741"/>
    </source>
</evidence>
<dbReference type="Proteomes" id="UP000284375">
    <property type="component" value="Unassembled WGS sequence"/>
</dbReference>
<dbReference type="GO" id="GO:0001678">
    <property type="term" value="P:intracellular glucose homeostasis"/>
    <property type="evidence" value="ECO:0007669"/>
    <property type="project" value="InterPro"/>
</dbReference>
<evidence type="ECO:0000313" key="15">
    <source>
        <dbReference type="EMBL" id="ROV95618.1"/>
    </source>
</evidence>
<dbReference type="GO" id="GO:0005829">
    <property type="term" value="C:cytosol"/>
    <property type="evidence" value="ECO:0007669"/>
    <property type="project" value="TreeGrafter"/>
</dbReference>
<evidence type="ECO:0000256" key="7">
    <source>
        <dbReference type="ARBA" id="ARBA00022840"/>
    </source>
</evidence>
<evidence type="ECO:0000259" key="14">
    <source>
        <dbReference type="Pfam" id="PF03727"/>
    </source>
</evidence>
<reference evidence="15 16" key="1">
    <citation type="submission" date="2015-09" db="EMBL/GenBank/DDBJ databases">
        <title>Host preference determinants of Valsa canker pathogens revealed by comparative genomics.</title>
        <authorList>
            <person name="Yin Z."/>
            <person name="Huang L."/>
        </authorList>
    </citation>
    <scope>NUCLEOTIDE SEQUENCE [LARGE SCALE GENOMIC DNA]</scope>
    <source>
        <strain evidence="15 16">YSFL</strain>
    </source>
</reference>
<dbReference type="GO" id="GO:0005524">
    <property type="term" value="F:ATP binding"/>
    <property type="evidence" value="ECO:0007669"/>
    <property type="project" value="UniProtKB-UniRule"/>
</dbReference>
<keyword evidence="4 12" id="KW-0808">Transferase</keyword>
<comment type="catalytic activity">
    <reaction evidence="10">
        <text>D-fructose + ATP = D-fructose 6-phosphate + ADP + H(+)</text>
        <dbReference type="Rhea" id="RHEA:16125"/>
        <dbReference type="ChEBI" id="CHEBI:15378"/>
        <dbReference type="ChEBI" id="CHEBI:30616"/>
        <dbReference type="ChEBI" id="CHEBI:37721"/>
        <dbReference type="ChEBI" id="CHEBI:61527"/>
        <dbReference type="ChEBI" id="CHEBI:456216"/>
        <dbReference type="EC" id="2.7.1.1"/>
    </reaction>
    <physiologicalReaction direction="left-to-right" evidence="10">
        <dbReference type="Rhea" id="RHEA:16126"/>
    </physiologicalReaction>
</comment>
<feature type="domain" description="Hexokinase N-terminal" evidence="13">
    <location>
        <begin position="42"/>
        <end position="248"/>
    </location>
</feature>